<dbReference type="PANTHER" id="PTHR33321:SF12">
    <property type="entry name" value="PLANT BASIC SECRETORY PROTEIN (BSP) FAMILY PROTEIN"/>
    <property type="match status" value="1"/>
</dbReference>
<name>A0A067LVW7_BOTB1</name>
<evidence type="ECO:0000313" key="2">
    <source>
        <dbReference type="Proteomes" id="UP000027195"/>
    </source>
</evidence>
<evidence type="ECO:0000313" key="1">
    <source>
        <dbReference type="EMBL" id="KDQ07294.1"/>
    </source>
</evidence>
<evidence type="ECO:0008006" key="3">
    <source>
        <dbReference type="Google" id="ProtNLM"/>
    </source>
</evidence>
<dbReference type="STRING" id="930990.A0A067LVW7"/>
<dbReference type="Pfam" id="PF04450">
    <property type="entry name" value="BSP"/>
    <property type="match status" value="1"/>
</dbReference>
<accession>A0A067LVW7</accession>
<dbReference type="EMBL" id="KL198110">
    <property type="protein sequence ID" value="KDQ07294.1"/>
    <property type="molecule type" value="Genomic_DNA"/>
</dbReference>
<organism evidence="1 2">
    <name type="scientific">Botryobasidium botryosum (strain FD-172 SS1)</name>
    <dbReference type="NCBI Taxonomy" id="930990"/>
    <lineage>
        <taxon>Eukaryota</taxon>
        <taxon>Fungi</taxon>
        <taxon>Dikarya</taxon>
        <taxon>Basidiomycota</taxon>
        <taxon>Agaricomycotina</taxon>
        <taxon>Agaricomycetes</taxon>
        <taxon>Cantharellales</taxon>
        <taxon>Botryobasidiaceae</taxon>
        <taxon>Botryobasidium</taxon>
    </lineage>
</organism>
<keyword evidence="2" id="KW-1185">Reference proteome</keyword>
<reference evidence="2" key="1">
    <citation type="journal article" date="2014" name="Proc. Natl. Acad. Sci. U.S.A.">
        <title>Extensive sampling of basidiomycete genomes demonstrates inadequacy of the white-rot/brown-rot paradigm for wood decay fungi.</title>
        <authorList>
            <person name="Riley R."/>
            <person name="Salamov A.A."/>
            <person name="Brown D.W."/>
            <person name="Nagy L.G."/>
            <person name="Floudas D."/>
            <person name="Held B.W."/>
            <person name="Levasseur A."/>
            <person name="Lombard V."/>
            <person name="Morin E."/>
            <person name="Otillar R."/>
            <person name="Lindquist E.A."/>
            <person name="Sun H."/>
            <person name="LaButti K.M."/>
            <person name="Schmutz J."/>
            <person name="Jabbour D."/>
            <person name="Luo H."/>
            <person name="Baker S.E."/>
            <person name="Pisabarro A.G."/>
            <person name="Walton J.D."/>
            <person name="Blanchette R.A."/>
            <person name="Henrissat B."/>
            <person name="Martin F."/>
            <person name="Cullen D."/>
            <person name="Hibbett D.S."/>
            <person name="Grigoriev I.V."/>
        </authorList>
    </citation>
    <scope>NUCLEOTIDE SEQUENCE [LARGE SCALE GENOMIC DNA]</scope>
    <source>
        <strain evidence="2">FD-172 SS1</strain>
    </source>
</reference>
<dbReference type="HOGENOM" id="CLU_062644_0_0_1"/>
<sequence length="247" mass="28015">MAPLPTPDPDLPLPPIHLRVHPLTHKGAVHFLRVFGPQSANIIASHCRTIIAALYPTTSPRNDPSFPKIQSITIYVRPMDRIAYTTDGMIDPEAKETHLSANYIERCDFTEISGVLIHELVHVWQRNGLGSAPGGFIEGVADFVRLKSHLGARHWHKSKPGKDQKWDAGYERTAWFFEWIEDHWKGGKGWVKRVNMRLEKERWGEWVWEYAGAKNVDELWKGYLASFGSEEQAGRIGPAPAQPTHSI</sequence>
<dbReference type="AlphaFoldDB" id="A0A067LVW7"/>
<dbReference type="InterPro" id="IPR007541">
    <property type="entry name" value="Uncharacterised_BSP"/>
</dbReference>
<proteinExistence type="predicted"/>
<gene>
    <name evidence="1" type="ORF">BOTBODRAFT_38911</name>
</gene>
<dbReference type="OrthoDB" id="891726at2759"/>
<dbReference type="InParanoid" id="A0A067LVW7"/>
<dbReference type="Proteomes" id="UP000027195">
    <property type="component" value="Unassembled WGS sequence"/>
</dbReference>
<dbReference type="PANTHER" id="PTHR33321">
    <property type="match status" value="1"/>
</dbReference>
<protein>
    <recommendedName>
        <fullName evidence="3">Plant basic secretory protein</fullName>
    </recommendedName>
</protein>